<reference evidence="1" key="1">
    <citation type="submission" date="2011-08" db="EMBL/GenBank/DDBJ databases">
        <title>Complete sequence of chromosome of Streptomyces violaceusniger Tu 4113.</title>
        <authorList>
            <consortium name="US DOE Joint Genome Institute"/>
            <person name="Lucas S."/>
            <person name="Han J."/>
            <person name="Lapidus A."/>
            <person name="Cheng J.-F."/>
            <person name="Goodwin L."/>
            <person name="Pitluck S."/>
            <person name="Peters L."/>
            <person name="Ivanova N."/>
            <person name="Daligault H."/>
            <person name="Detter J.C."/>
            <person name="Han C."/>
            <person name="Tapia R."/>
            <person name="Land M."/>
            <person name="Hauser L."/>
            <person name="Kyrpides N."/>
            <person name="Ivanova N."/>
            <person name="Pagani I."/>
            <person name="Hagen A."/>
            <person name="Katz L."/>
            <person name="Fiedler H.-P."/>
            <person name="Keasling J."/>
            <person name="Fortman J."/>
            <person name="Woyke T."/>
        </authorList>
    </citation>
    <scope>NUCLEOTIDE SEQUENCE [LARGE SCALE GENOMIC DNA]</scope>
    <source>
        <strain evidence="1">Tu 4113</strain>
    </source>
</reference>
<name>G2P798_STRV4</name>
<protein>
    <submittedName>
        <fullName evidence="1">Uncharacterized protein</fullName>
    </submittedName>
</protein>
<sequence>MATNDLTEAEATGPVGYIALCLAHVRTGHAITELDTGLVMYVPPTQADVDNARHMAEVLARTA</sequence>
<evidence type="ECO:0000313" key="1">
    <source>
        <dbReference type="EMBL" id="AEM87058.1"/>
    </source>
</evidence>
<proteinExistence type="predicted"/>
<evidence type="ECO:0000313" key="2">
    <source>
        <dbReference type="Proteomes" id="UP000008703"/>
    </source>
</evidence>
<dbReference type="Proteomes" id="UP000008703">
    <property type="component" value="Chromosome"/>
</dbReference>
<dbReference type="RefSeq" id="WP_014060528.1">
    <property type="nucleotide sequence ID" value="NC_015957.1"/>
</dbReference>
<accession>G2P798</accession>
<gene>
    <name evidence="1" type="ORF">Strvi_7723</name>
</gene>
<keyword evidence="2" id="KW-1185">Reference proteome</keyword>
<dbReference type="HOGENOM" id="CLU_2884235_0_0_11"/>
<organism evidence="1 2">
    <name type="scientific">Streptomyces violaceusniger (strain Tu 4113)</name>
    <dbReference type="NCBI Taxonomy" id="653045"/>
    <lineage>
        <taxon>Bacteria</taxon>
        <taxon>Bacillati</taxon>
        <taxon>Actinomycetota</taxon>
        <taxon>Actinomycetes</taxon>
        <taxon>Kitasatosporales</taxon>
        <taxon>Streptomycetaceae</taxon>
        <taxon>Streptomyces</taxon>
        <taxon>Streptomyces violaceusniger group</taxon>
    </lineage>
</organism>
<dbReference type="EMBL" id="CP002994">
    <property type="protein sequence ID" value="AEM87058.1"/>
    <property type="molecule type" value="Genomic_DNA"/>
</dbReference>
<dbReference type="KEGG" id="svl:Strvi_7723"/>
<dbReference type="AlphaFoldDB" id="G2P798"/>